<evidence type="ECO:0000313" key="7">
    <source>
        <dbReference type="EMBL" id="EGR97532.1"/>
    </source>
</evidence>
<dbReference type="AlphaFoldDB" id="F9NTZ8"/>
<dbReference type="Pfam" id="PF00440">
    <property type="entry name" value="TetR_N"/>
    <property type="match status" value="1"/>
</dbReference>
<evidence type="ECO:0000256" key="4">
    <source>
        <dbReference type="PROSITE-ProRule" id="PRU00335"/>
    </source>
</evidence>
<dbReference type="PANTHER" id="PTHR30055:SF234">
    <property type="entry name" value="HTH-TYPE TRANSCRIPTIONAL REGULATOR BETI"/>
    <property type="match status" value="1"/>
</dbReference>
<reference evidence="7 8" key="1">
    <citation type="submission" date="2011-07" db="EMBL/GenBank/DDBJ databases">
        <title>Genome Sequence of Propionibacterium acnes SK182B-JCVI.</title>
        <authorList>
            <person name="Durkin A.S."/>
            <person name="Madupu R."/>
            <person name="Hostetler J."/>
            <person name="Radune D."/>
            <person name="Torralba M."/>
            <person name="Methe B."/>
            <person name="Sutton G."/>
            <person name="Strausberg R.L."/>
            <person name="Nelson K.E."/>
        </authorList>
    </citation>
    <scope>NUCLEOTIDE SEQUENCE [LARGE SCALE GENOMIC DNA]</scope>
    <source>
        <strain evidence="7 8">SK182B-JCVI</strain>
    </source>
</reference>
<dbReference type="GO" id="GO:0003700">
    <property type="term" value="F:DNA-binding transcription factor activity"/>
    <property type="evidence" value="ECO:0007669"/>
    <property type="project" value="TreeGrafter"/>
</dbReference>
<dbReference type="InterPro" id="IPR050109">
    <property type="entry name" value="HTH-type_TetR-like_transc_reg"/>
</dbReference>
<dbReference type="InterPro" id="IPR009057">
    <property type="entry name" value="Homeodomain-like_sf"/>
</dbReference>
<evidence type="ECO:0000313" key="8">
    <source>
        <dbReference type="Proteomes" id="UP000007832"/>
    </source>
</evidence>
<dbReference type="PROSITE" id="PS50977">
    <property type="entry name" value="HTH_TETR_2"/>
    <property type="match status" value="1"/>
</dbReference>
<sequence>MFGNDRAQSFPEANCSTAPISRSCSSSSFAHRAARASSTLLATRRAIREAPLTLFARDGFDSVTVEQITEAADVSAMTFYRHFGSKEAVVISVATTDHMNYAIGALDRIRIPGEIPDVLDDFFADAASWEAELAERVVLVRANQTLVNALWQRSTSWTHAISEVLGPGLDSRIYARILVGAITERVLAWPDSPEFPSSFALRELIEKTLSNFVNYHQHRGI</sequence>
<evidence type="ECO:0000256" key="5">
    <source>
        <dbReference type="SAM" id="MobiDB-lite"/>
    </source>
</evidence>
<dbReference type="EMBL" id="AFUN01000007">
    <property type="protein sequence ID" value="EGR97532.1"/>
    <property type="molecule type" value="Genomic_DNA"/>
</dbReference>
<dbReference type="GO" id="GO:0000976">
    <property type="term" value="F:transcription cis-regulatory region binding"/>
    <property type="evidence" value="ECO:0007669"/>
    <property type="project" value="TreeGrafter"/>
</dbReference>
<accession>F9NTZ8</accession>
<protein>
    <submittedName>
        <fullName evidence="7">Transcriptional regulator, TetR family</fullName>
    </submittedName>
</protein>
<keyword evidence="1" id="KW-0805">Transcription regulation</keyword>
<feature type="domain" description="HTH tetR-type" evidence="6">
    <location>
        <begin position="41"/>
        <end position="101"/>
    </location>
</feature>
<dbReference type="PRINTS" id="PR00455">
    <property type="entry name" value="HTHTETR"/>
</dbReference>
<dbReference type="Gene3D" id="1.10.357.10">
    <property type="entry name" value="Tetracycline Repressor, domain 2"/>
    <property type="match status" value="1"/>
</dbReference>
<feature type="DNA-binding region" description="H-T-H motif" evidence="4">
    <location>
        <begin position="64"/>
        <end position="83"/>
    </location>
</feature>
<evidence type="ECO:0000256" key="3">
    <source>
        <dbReference type="ARBA" id="ARBA00023163"/>
    </source>
</evidence>
<evidence type="ECO:0000259" key="6">
    <source>
        <dbReference type="PROSITE" id="PS50977"/>
    </source>
</evidence>
<keyword evidence="3" id="KW-0804">Transcription</keyword>
<dbReference type="Proteomes" id="UP000007832">
    <property type="component" value="Unassembled WGS sequence"/>
</dbReference>
<organism evidence="7 8">
    <name type="scientific">[Propionibacterium] namnetense SK182B-JCVI</name>
    <dbReference type="NCBI Taxonomy" id="1051006"/>
    <lineage>
        <taxon>Bacteria</taxon>
        <taxon>Bacillati</taxon>
        <taxon>Actinomycetota</taxon>
        <taxon>Actinomycetes</taxon>
        <taxon>Propionibacteriales</taxon>
        <taxon>Propionibacteriaceae</taxon>
        <taxon>Cutibacterium</taxon>
    </lineage>
</organism>
<dbReference type="SUPFAM" id="SSF46689">
    <property type="entry name" value="Homeodomain-like"/>
    <property type="match status" value="1"/>
</dbReference>
<proteinExistence type="predicted"/>
<dbReference type="PATRIC" id="fig|1051006.4.peg.642"/>
<evidence type="ECO:0000256" key="2">
    <source>
        <dbReference type="ARBA" id="ARBA00023125"/>
    </source>
</evidence>
<gene>
    <name evidence="7" type="ORF">HMPREF1162_0525</name>
</gene>
<feature type="region of interest" description="Disordered" evidence="5">
    <location>
        <begin position="1"/>
        <end position="23"/>
    </location>
</feature>
<name>F9NTZ8_9ACTN</name>
<dbReference type="PANTHER" id="PTHR30055">
    <property type="entry name" value="HTH-TYPE TRANSCRIPTIONAL REGULATOR RUTR"/>
    <property type="match status" value="1"/>
</dbReference>
<dbReference type="eggNOG" id="COG1309">
    <property type="taxonomic scope" value="Bacteria"/>
</dbReference>
<keyword evidence="2 4" id="KW-0238">DNA-binding</keyword>
<evidence type="ECO:0000256" key="1">
    <source>
        <dbReference type="ARBA" id="ARBA00023015"/>
    </source>
</evidence>
<comment type="caution">
    <text evidence="7">The sequence shown here is derived from an EMBL/GenBank/DDBJ whole genome shotgun (WGS) entry which is preliminary data.</text>
</comment>
<dbReference type="InterPro" id="IPR001647">
    <property type="entry name" value="HTH_TetR"/>
</dbReference>